<organism evidence="9 10">
    <name type="scientific">Actinomadura barringtoniae</name>
    <dbReference type="NCBI Taxonomy" id="1427535"/>
    <lineage>
        <taxon>Bacteria</taxon>
        <taxon>Bacillati</taxon>
        <taxon>Actinomycetota</taxon>
        <taxon>Actinomycetes</taxon>
        <taxon>Streptosporangiales</taxon>
        <taxon>Thermomonosporaceae</taxon>
        <taxon>Actinomadura</taxon>
    </lineage>
</organism>
<gene>
    <name evidence="7" type="primary">proA</name>
    <name evidence="9" type="ORF">J4573_24410</name>
</gene>
<dbReference type="EMBL" id="JAGEOJ010000010">
    <property type="protein sequence ID" value="MBO2450266.1"/>
    <property type="molecule type" value="Genomic_DNA"/>
</dbReference>
<dbReference type="PIRSF" id="PIRSF000151">
    <property type="entry name" value="GPR"/>
    <property type="match status" value="1"/>
</dbReference>
<evidence type="ECO:0000256" key="7">
    <source>
        <dbReference type="HAMAP-Rule" id="MF_00412"/>
    </source>
</evidence>
<accession>A0A939PCT4</accession>
<dbReference type="InterPro" id="IPR000965">
    <property type="entry name" value="GPR_dom"/>
</dbReference>
<name>A0A939PCT4_9ACTN</name>
<keyword evidence="2 7" id="KW-0028">Amino-acid biosynthesis</keyword>
<dbReference type="Proteomes" id="UP000669179">
    <property type="component" value="Unassembled WGS sequence"/>
</dbReference>
<evidence type="ECO:0000256" key="6">
    <source>
        <dbReference type="ARBA" id="ARBA00049024"/>
    </source>
</evidence>
<evidence type="ECO:0000256" key="3">
    <source>
        <dbReference type="ARBA" id="ARBA00022650"/>
    </source>
</evidence>
<dbReference type="InterPro" id="IPR016162">
    <property type="entry name" value="Ald_DH_N"/>
</dbReference>
<sequence length="429" mass="45885">MTDEILRRAREAQRSAPPVGDKAYRAFVQAARERMDAHWTELTEAGDRDIAQARERGLSEALIERLRLTDRHRSALENAFESVGAALPHHHVAGESVHGMGDVRAHRVLRPLGVILMIFEARAEITLRSAVMCAATGNAVLLRGGSEIAETNKAVGGVLQAALADAELPAGLVTILDSGDRRELRALLKRDDEIDVVIPRGSPSLIETCRTTSRIPMITGGGGANHLYVHRTADPRVAAELTLDGKLPDPAACTALETVLVDEAITDAYLTALGEAASAPDAERLTLRVPEDLASRAPSTLQKRLDPVGLGPHDDGREFLDQTLAIRTVPDLTAATDHIRRFGSGHTEGVLTNDDATAEAFCARVDAAAIVVNGSLRLNDAPAMGLGAALAISTGRLHARGPVTLDTLFTHSWIVEGANTSRFRKETSQ</sequence>
<dbReference type="GO" id="GO:0005737">
    <property type="term" value="C:cytoplasm"/>
    <property type="evidence" value="ECO:0007669"/>
    <property type="project" value="UniProtKB-SubCell"/>
</dbReference>
<dbReference type="SUPFAM" id="SSF53720">
    <property type="entry name" value="ALDH-like"/>
    <property type="match status" value="1"/>
</dbReference>
<dbReference type="Pfam" id="PF00171">
    <property type="entry name" value="Aldedh"/>
    <property type="match status" value="1"/>
</dbReference>
<evidence type="ECO:0000256" key="4">
    <source>
        <dbReference type="ARBA" id="ARBA00022857"/>
    </source>
</evidence>
<evidence type="ECO:0000259" key="8">
    <source>
        <dbReference type="Pfam" id="PF00171"/>
    </source>
</evidence>
<keyword evidence="7" id="KW-0963">Cytoplasm</keyword>
<dbReference type="GO" id="GO:0055129">
    <property type="term" value="P:L-proline biosynthetic process"/>
    <property type="evidence" value="ECO:0007669"/>
    <property type="project" value="UniProtKB-UniRule"/>
</dbReference>
<reference evidence="9" key="1">
    <citation type="submission" date="2021-03" db="EMBL/GenBank/DDBJ databases">
        <authorList>
            <person name="Kanchanasin P."/>
            <person name="Saeng-In P."/>
            <person name="Phongsopitanun W."/>
            <person name="Yuki M."/>
            <person name="Kudo T."/>
            <person name="Ohkuma M."/>
            <person name="Tanasupawat S."/>
        </authorList>
    </citation>
    <scope>NUCLEOTIDE SEQUENCE</scope>
    <source>
        <strain evidence="9">GKU 128</strain>
    </source>
</reference>
<evidence type="ECO:0000313" key="9">
    <source>
        <dbReference type="EMBL" id="MBO2450266.1"/>
    </source>
</evidence>
<feature type="domain" description="Aldehyde dehydrogenase" evidence="8">
    <location>
        <begin position="5"/>
        <end position="279"/>
    </location>
</feature>
<dbReference type="NCBIfam" id="NF001221">
    <property type="entry name" value="PRK00197.1"/>
    <property type="match status" value="1"/>
</dbReference>
<evidence type="ECO:0000256" key="5">
    <source>
        <dbReference type="ARBA" id="ARBA00023002"/>
    </source>
</evidence>
<keyword evidence="3 7" id="KW-0641">Proline biosynthesis</keyword>
<dbReference type="HAMAP" id="MF_00412">
    <property type="entry name" value="ProA"/>
    <property type="match status" value="1"/>
</dbReference>
<dbReference type="Gene3D" id="3.40.605.10">
    <property type="entry name" value="Aldehyde Dehydrogenase, Chain A, domain 1"/>
    <property type="match status" value="1"/>
</dbReference>
<dbReference type="InterPro" id="IPR012134">
    <property type="entry name" value="Glu-5-SA_DH"/>
</dbReference>
<dbReference type="RefSeq" id="WP_208258157.1">
    <property type="nucleotide sequence ID" value="NZ_JAGEOJ010000010.1"/>
</dbReference>
<comment type="subcellular location">
    <subcellularLocation>
        <location evidence="7">Cytoplasm</location>
    </subcellularLocation>
</comment>
<dbReference type="PANTHER" id="PTHR11063">
    <property type="entry name" value="GLUTAMATE SEMIALDEHYDE DEHYDROGENASE"/>
    <property type="match status" value="1"/>
</dbReference>
<keyword evidence="10" id="KW-1185">Reference proteome</keyword>
<comment type="pathway">
    <text evidence="1 7">Amino-acid biosynthesis; L-proline biosynthesis; L-glutamate 5-semialdehyde from L-glutamate: step 2/2.</text>
</comment>
<dbReference type="InterPro" id="IPR016161">
    <property type="entry name" value="Ald_DH/histidinol_DH"/>
</dbReference>
<dbReference type="PANTHER" id="PTHR11063:SF8">
    <property type="entry name" value="DELTA-1-PYRROLINE-5-CARBOXYLATE SYNTHASE"/>
    <property type="match status" value="1"/>
</dbReference>
<dbReference type="GO" id="GO:0004350">
    <property type="term" value="F:glutamate-5-semialdehyde dehydrogenase activity"/>
    <property type="evidence" value="ECO:0007669"/>
    <property type="project" value="UniProtKB-UniRule"/>
</dbReference>
<evidence type="ECO:0000256" key="1">
    <source>
        <dbReference type="ARBA" id="ARBA00004985"/>
    </source>
</evidence>
<comment type="similarity">
    <text evidence="7">Belongs to the gamma-glutamyl phosphate reductase family.</text>
</comment>
<evidence type="ECO:0000313" key="10">
    <source>
        <dbReference type="Proteomes" id="UP000669179"/>
    </source>
</evidence>
<comment type="catalytic activity">
    <reaction evidence="6 7">
        <text>L-glutamate 5-semialdehyde + phosphate + NADP(+) = L-glutamyl 5-phosphate + NADPH + H(+)</text>
        <dbReference type="Rhea" id="RHEA:19541"/>
        <dbReference type="ChEBI" id="CHEBI:15378"/>
        <dbReference type="ChEBI" id="CHEBI:43474"/>
        <dbReference type="ChEBI" id="CHEBI:57783"/>
        <dbReference type="ChEBI" id="CHEBI:58066"/>
        <dbReference type="ChEBI" id="CHEBI:58274"/>
        <dbReference type="ChEBI" id="CHEBI:58349"/>
        <dbReference type="EC" id="1.2.1.41"/>
    </reaction>
</comment>
<dbReference type="EC" id="1.2.1.41" evidence="7"/>
<evidence type="ECO:0000256" key="2">
    <source>
        <dbReference type="ARBA" id="ARBA00022605"/>
    </source>
</evidence>
<comment type="function">
    <text evidence="7">Catalyzes the NADPH-dependent reduction of L-glutamate 5-phosphate into L-glutamate 5-semialdehyde and phosphate. The product spontaneously undergoes cyclization to form 1-pyrroline-5-carboxylate.</text>
</comment>
<protein>
    <recommendedName>
        <fullName evidence="7">Gamma-glutamyl phosphate reductase</fullName>
        <shortName evidence="7">GPR</shortName>
        <ecNumber evidence="7">1.2.1.41</ecNumber>
    </recommendedName>
    <alternativeName>
        <fullName evidence="7">Glutamate-5-semialdehyde dehydrogenase</fullName>
    </alternativeName>
    <alternativeName>
        <fullName evidence="7">Glutamyl-gamma-semialdehyde dehydrogenase</fullName>
        <shortName evidence="7">GSA dehydrogenase</shortName>
    </alternativeName>
</protein>
<dbReference type="GO" id="GO:0050661">
    <property type="term" value="F:NADP binding"/>
    <property type="evidence" value="ECO:0007669"/>
    <property type="project" value="InterPro"/>
</dbReference>
<comment type="caution">
    <text evidence="9">The sequence shown here is derived from an EMBL/GenBank/DDBJ whole genome shotgun (WGS) entry which is preliminary data.</text>
</comment>
<keyword evidence="5 7" id="KW-0560">Oxidoreductase</keyword>
<dbReference type="InterPro" id="IPR016163">
    <property type="entry name" value="Ald_DH_C"/>
</dbReference>
<dbReference type="Gene3D" id="3.40.309.10">
    <property type="entry name" value="Aldehyde Dehydrogenase, Chain A, domain 2"/>
    <property type="match status" value="1"/>
</dbReference>
<keyword evidence="4 7" id="KW-0521">NADP</keyword>
<dbReference type="AlphaFoldDB" id="A0A939PCT4"/>
<dbReference type="InterPro" id="IPR015590">
    <property type="entry name" value="Aldehyde_DH_dom"/>
</dbReference>
<proteinExistence type="inferred from homology"/>